<dbReference type="GO" id="GO:0006144">
    <property type="term" value="P:purine nucleobase metabolic process"/>
    <property type="evidence" value="ECO:0007669"/>
    <property type="project" value="UniProtKB-KW"/>
</dbReference>
<dbReference type="InterPro" id="IPR017580">
    <property type="entry name" value="OHCU_decarboxylase-1"/>
</dbReference>
<evidence type="ECO:0000256" key="3">
    <source>
        <dbReference type="ARBA" id="ARBA00020071"/>
    </source>
</evidence>
<dbReference type="RefSeq" id="WP_156710794.1">
    <property type="nucleotide sequence ID" value="NZ_WPHG01000001.1"/>
</dbReference>
<dbReference type="PANTHER" id="PTHR43123">
    <property type="entry name" value="POLYSACCHARIDE DEACETYLASE-RELATED"/>
    <property type="match status" value="1"/>
</dbReference>
<gene>
    <name evidence="7" type="primary">puuE</name>
    <name evidence="7" type="ORF">GN330_01480</name>
</gene>
<dbReference type="UniPathway" id="UPA00394">
    <property type="reaction ID" value="UER00652"/>
</dbReference>
<comment type="function">
    <text evidence="1">Is involved in generating a small heat-stable compound (Nod), an acylated oligomer of N-acetylglucosamine, that stimulates mitosis in various plant protoplasts.</text>
</comment>
<dbReference type="PROSITE" id="PS51677">
    <property type="entry name" value="NODB"/>
    <property type="match status" value="1"/>
</dbReference>
<dbReference type="GO" id="GO:0000255">
    <property type="term" value="P:allantoin metabolic process"/>
    <property type="evidence" value="ECO:0007669"/>
    <property type="project" value="InterPro"/>
</dbReference>
<dbReference type="NCBIfam" id="TIGR03212">
    <property type="entry name" value="uraD_N-term-dom"/>
    <property type="match status" value="1"/>
</dbReference>
<sequence>MRPTRYPRDMRGYGANPPDPKWPDGAHVCVQFVVNYEEGGENCVLHGDAASEAFLSEIVGAAPWAGMRHWNMESIYEYGARVGFWRLHRLFTQAKVPVTVYGVASALSRSPDQVAAMREADWEIATHGLRWIDYRDHAPKDERADLDEAVRLHTEVVGERPAGIYLGRTSVNSVRLAAEEGGFAYVSDTYDDELPYWLDHDGQGNAIAPQLVIPYTLDANDMRFATPQGFNSGDQFFAYLKDAFDTLYEEGRNGRPGMLNIGLHCRLIGRPGRAAALKRFIDYVANHERVWIARRIDIARHWAEHHPYQAPALRPSRMGGPEFVERFGSIFEHSPWIAERAFMLELGPAHDTAGGLHNALCRMFRSASKDERLGVLTAHPDLAGKLAQAKRLTAESSKEQASAGLDALTDTERARFTELNTAYVEKFGFPFIIAVKGLTKDKILAVFEARVDNDRATEFATACTQVERIALLRLRDLLPL</sequence>
<dbReference type="Pfam" id="PF01522">
    <property type="entry name" value="Polysacc_deac_1"/>
    <property type="match status" value="1"/>
</dbReference>
<comment type="similarity">
    <text evidence="2">Belongs to the polysaccharide deacetylase family.</text>
</comment>
<dbReference type="GO" id="GO:0019628">
    <property type="term" value="P:urate catabolic process"/>
    <property type="evidence" value="ECO:0007669"/>
    <property type="project" value="UniProtKB-UniPathway"/>
</dbReference>
<keyword evidence="8" id="KW-1185">Reference proteome</keyword>
<evidence type="ECO:0000259" key="6">
    <source>
        <dbReference type="PROSITE" id="PS51677"/>
    </source>
</evidence>
<dbReference type="Pfam" id="PF09349">
    <property type="entry name" value="OHCU_decarbox"/>
    <property type="match status" value="1"/>
</dbReference>
<protein>
    <recommendedName>
        <fullName evidence="3">Chitooligosaccharide deacetylase</fullName>
    </recommendedName>
    <alternativeName>
        <fullName evidence="5">Nodulation protein B</fullName>
    </alternativeName>
</protein>
<dbReference type="InterPro" id="IPR017625">
    <property type="entry name" value="PuuE"/>
</dbReference>
<evidence type="ECO:0000256" key="4">
    <source>
        <dbReference type="ARBA" id="ARBA00022631"/>
    </source>
</evidence>
<evidence type="ECO:0000313" key="7">
    <source>
        <dbReference type="EMBL" id="MVA95926.1"/>
    </source>
</evidence>
<feature type="domain" description="NodB homology" evidence="6">
    <location>
        <begin position="70"/>
        <end position="293"/>
    </location>
</feature>
<evidence type="ECO:0000256" key="1">
    <source>
        <dbReference type="ARBA" id="ARBA00003236"/>
    </source>
</evidence>
<dbReference type="InterPro" id="IPR018020">
    <property type="entry name" value="OHCU_decarboxylase"/>
</dbReference>
<dbReference type="Gene3D" id="1.10.3330.10">
    <property type="entry name" value="Oxo-4-hydroxy-4-carboxy-5-ureidoimidazoline decarboxylase"/>
    <property type="match status" value="1"/>
</dbReference>
<proteinExistence type="inferred from homology"/>
<evidence type="ECO:0000256" key="2">
    <source>
        <dbReference type="ARBA" id="ARBA00010973"/>
    </source>
</evidence>
<evidence type="ECO:0000256" key="5">
    <source>
        <dbReference type="ARBA" id="ARBA00032976"/>
    </source>
</evidence>
<dbReference type="Gene3D" id="3.20.20.370">
    <property type="entry name" value="Glycoside hydrolase/deacetylase"/>
    <property type="match status" value="1"/>
</dbReference>
<dbReference type="PANTHER" id="PTHR43123:SF1">
    <property type="entry name" value="POLYSACCHARIDE DEACETYLASE-RELATED"/>
    <property type="match status" value="1"/>
</dbReference>
<reference evidence="7 8" key="1">
    <citation type="submission" date="2019-12" db="EMBL/GenBank/DDBJ databases">
        <title>Nitratireductor arenosus sp. nov., Isolated from sea sand, Jeju island, South Korea.</title>
        <authorList>
            <person name="Kim W."/>
        </authorList>
    </citation>
    <scope>NUCLEOTIDE SEQUENCE [LARGE SCALE GENOMIC DNA]</scope>
    <source>
        <strain evidence="7 8">CAU 1489</strain>
    </source>
</reference>
<dbReference type="AlphaFoldDB" id="A0A844Q784"/>
<dbReference type="InterPro" id="IPR036778">
    <property type="entry name" value="OHCU_decarboxylase_sf"/>
</dbReference>
<comment type="caution">
    <text evidence="7">The sequence shown here is derived from an EMBL/GenBank/DDBJ whole genome shotgun (WGS) entry which is preliminary data.</text>
</comment>
<accession>A0A844Q784</accession>
<keyword evidence="4" id="KW-0659">Purine metabolism</keyword>
<dbReference type="InterPro" id="IPR002509">
    <property type="entry name" value="NODB_dom"/>
</dbReference>
<dbReference type="GO" id="GO:0005975">
    <property type="term" value="P:carbohydrate metabolic process"/>
    <property type="evidence" value="ECO:0007669"/>
    <property type="project" value="InterPro"/>
</dbReference>
<evidence type="ECO:0000313" key="8">
    <source>
        <dbReference type="Proteomes" id="UP000463224"/>
    </source>
</evidence>
<dbReference type="Proteomes" id="UP000463224">
    <property type="component" value="Unassembled WGS sequence"/>
</dbReference>
<dbReference type="CDD" id="cd10977">
    <property type="entry name" value="CE4_PuuE_SpCDA1"/>
    <property type="match status" value="1"/>
</dbReference>
<name>A0A844Q784_9HYPH</name>
<organism evidence="7 8">
    <name type="scientific">Nitratireductor arenosus</name>
    <dbReference type="NCBI Taxonomy" id="2682096"/>
    <lineage>
        <taxon>Bacteria</taxon>
        <taxon>Pseudomonadati</taxon>
        <taxon>Pseudomonadota</taxon>
        <taxon>Alphaproteobacteria</taxon>
        <taxon>Hyphomicrobiales</taxon>
        <taxon>Phyllobacteriaceae</taxon>
        <taxon>Nitratireductor</taxon>
    </lineage>
</organism>
<dbReference type="InterPro" id="IPR011330">
    <property type="entry name" value="Glyco_hydro/deAcase_b/a-brl"/>
</dbReference>
<dbReference type="EMBL" id="WPHG01000001">
    <property type="protein sequence ID" value="MVA95926.1"/>
    <property type="molecule type" value="Genomic_DNA"/>
</dbReference>
<dbReference type="SUPFAM" id="SSF158694">
    <property type="entry name" value="UraD-Like"/>
    <property type="match status" value="1"/>
</dbReference>
<dbReference type="SUPFAM" id="SSF88713">
    <property type="entry name" value="Glycoside hydrolase/deacetylase"/>
    <property type="match status" value="1"/>
</dbReference>
<dbReference type="NCBIfam" id="TIGR03164">
    <property type="entry name" value="UHCUDC"/>
    <property type="match status" value="1"/>
</dbReference>
<dbReference type="GO" id="GO:0016810">
    <property type="term" value="F:hydrolase activity, acting on carbon-nitrogen (but not peptide) bonds"/>
    <property type="evidence" value="ECO:0007669"/>
    <property type="project" value="InterPro"/>
</dbReference>